<dbReference type="EMBL" id="ACFC01000001">
    <property type="protein sequence ID" value="EEE09243.1"/>
    <property type="molecule type" value="Genomic_DNA"/>
</dbReference>
<evidence type="ECO:0000313" key="1">
    <source>
        <dbReference type="EMBL" id="EEE09243.1"/>
    </source>
</evidence>
<organism evidence="1 2">
    <name type="scientific">Burkholderia multivorans CGD2</name>
    <dbReference type="NCBI Taxonomy" id="513052"/>
    <lineage>
        <taxon>Bacteria</taxon>
        <taxon>Pseudomonadati</taxon>
        <taxon>Pseudomonadota</taxon>
        <taxon>Betaproteobacteria</taxon>
        <taxon>Burkholderiales</taxon>
        <taxon>Burkholderiaceae</taxon>
        <taxon>Burkholderia</taxon>
        <taxon>Burkholderia cepacia complex</taxon>
    </lineage>
</organism>
<reference evidence="1 2" key="1">
    <citation type="journal article" date="2012" name="J. Bacteriol.">
        <title>Draft Genome Sequence Determination for Cystic Fibrosis and Chronic Granulomatous Disease Burkholderia multivorans Isolates.</title>
        <authorList>
            <person name="Varga J.J."/>
            <person name="Losada L."/>
            <person name="Zelazny A.M."/>
            <person name="Brinkac L."/>
            <person name="Harkins D."/>
            <person name="Radune D."/>
            <person name="Hostetler J."/>
            <person name="Sampaio E.P."/>
            <person name="Ronning C.M."/>
            <person name="Nierman W.C."/>
            <person name="Greenberg D.E."/>
            <person name="Holland S.M."/>
            <person name="Goldberg J.B."/>
        </authorList>
    </citation>
    <scope>NUCLEOTIDE SEQUENCE [LARGE SCALE GENOMIC DNA]</scope>
    <source>
        <strain evidence="1 2">CGD2</strain>
    </source>
</reference>
<accession>B9BHR0</accession>
<name>B9BHR0_9BURK</name>
<dbReference type="AlphaFoldDB" id="B9BHR0"/>
<comment type="caution">
    <text evidence="1">The sequence shown here is derived from an EMBL/GenBank/DDBJ whole genome shotgun (WGS) entry which is preliminary data.</text>
</comment>
<proteinExistence type="predicted"/>
<sequence length="102" mass="10567">MAHGTAKQIDKTVSITIDDRTYDGKFAYVQGGAFTLGTAFSGGQVAAGNAVGISATGNGNVLAQSADGHNLRCVFSFSGWSQAGTGTCLTDDQQLYDLQITR</sequence>
<evidence type="ECO:0000313" key="2">
    <source>
        <dbReference type="Proteomes" id="UP000004535"/>
    </source>
</evidence>
<protein>
    <submittedName>
        <fullName evidence="1">Uncharacterized protein</fullName>
    </submittedName>
</protein>
<dbReference type="Proteomes" id="UP000004535">
    <property type="component" value="Unassembled WGS sequence"/>
</dbReference>
<gene>
    <name evidence="1" type="ORF">BURMUCGD2_4615</name>
</gene>